<dbReference type="Gene3D" id="1.10.238.10">
    <property type="entry name" value="EF-hand"/>
    <property type="match status" value="2"/>
</dbReference>
<keyword evidence="1" id="KW-0479">Metal-binding</keyword>
<evidence type="ECO:0000313" key="6">
    <source>
        <dbReference type="EMBL" id="MDY2587891.1"/>
    </source>
</evidence>
<dbReference type="PANTHER" id="PTHR34524">
    <property type="entry name" value="CALCYPHOSIN"/>
    <property type="match status" value="1"/>
</dbReference>
<dbReference type="InterPro" id="IPR002048">
    <property type="entry name" value="EF_hand_dom"/>
</dbReference>
<dbReference type="EMBL" id="JAXDAE010000011">
    <property type="protein sequence ID" value="MDY2587891.1"/>
    <property type="molecule type" value="Genomic_DNA"/>
</dbReference>
<dbReference type="InterPro" id="IPR018247">
    <property type="entry name" value="EF_Hand_1_Ca_BS"/>
</dbReference>
<dbReference type="InterPro" id="IPR011992">
    <property type="entry name" value="EF-hand-dom_pair"/>
</dbReference>
<keyword evidence="4" id="KW-0732">Signal</keyword>
<dbReference type="RefSeq" id="WP_320556242.1">
    <property type="nucleotide sequence ID" value="NZ_JAXDAE010000011.1"/>
</dbReference>
<evidence type="ECO:0000256" key="2">
    <source>
        <dbReference type="ARBA" id="ARBA00022737"/>
    </source>
</evidence>
<protein>
    <submittedName>
        <fullName evidence="6">EF-hand domain-containing protein</fullName>
    </submittedName>
</protein>
<keyword evidence="2" id="KW-0677">Repeat</keyword>
<feature type="domain" description="EF-hand" evidence="5">
    <location>
        <begin position="95"/>
        <end position="130"/>
    </location>
</feature>
<feature type="signal peptide" evidence="4">
    <location>
        <begin position="1"/>
        <end position="23"/>
    </location>
</feature>
<accession>A0ABU5EPA6</accession>
<evidence type="ECO:0000256" key="1">
    <source>
        <dbReference type="ARBA" id="ARBA00022723"/>
    </source>
</evidence>
<reference evidence="6 7" key="1">
    <citation type="submission" date="2023-11" db="EMBL/GenBank/DDBJ databases">
        <title>Winogradskyella pelagius sp. nov., isolated from coastal sediment.</title>
        <authorList>
            <person name="Li F."/>
        </authorList>
    </citation>
    <scope>NUCLEOTIDE SEQUENCE [LARGE SCALE GENOMIC DNA]</scope>
    <source>
        <strain evidence="6 7">KCTC 23502</strain>
    </source>
</reference>
<dbReference type="Proteomes" id="UP001285855">
    <property type="component" value="Unassembled WGS sequence"/>
</dbReference>
<evidence type="ECO:0000259" key="5">
    <source>
        <dbReference type="PROSITE" id="PS50222"/>
    </source>
</evidence>
<gene>
    <name evidence="6" type="ORF">SNF14_11125</name>
</gene>
<dbReference type="PROSITE" id="PS50222">
    <property type="entry name" value="EF_HAND_2"/>
    <property type="match status" value="2"/>
</dbReference>
<keyword evidence="7" id="KW-1185">Reference proteome</keyword>
<feature type="chain" id="PRO_5047259272" evidence="4">
    <location>
        <begin position="24"/>
        <end position="138"/>
    </location>
</feature>
<feature type="domain" description="EF-hand" evidence="5">
    <location>
        <begin position="29"/>
        <end position="64"/>
    </location>
</feature>
<organism evidence="6 7">
    <name type="scientific">Winogradskyella aquimaris</name>
    <dbReference type="NCBI Taxonomy" id="864074"/>
    <lineage>
        <taxon>Bacteria</taxon>
        <taxon>Pseudomonadati</taxon>
        <taxon>Bacteroidota</taxon>
        <taxon>Flavobacteriia</taxon>
        <taxon>Flavobacteriales</taxon>
        <taxon>Flavobacteriaceae</taxon>
        <taxon>Winogradskyella</taxon>
    </lineage>
</organism>
<comment type="caution">
    <text evidence="6">The sequence shown here is derived from an EMBL/GenBank/DDBJ whole genome shotgun (WGS) entry which is preliminary data.</text>
</comment>
<dbReference type="PANTHER" id="PTHR34524:SF6">
    <property type="entry name" value="CALCYPHOSINE LIKE"/>
    <property type="match status" value="1"/>
</dbReference>
<sequence>MTSKTLKLSILAITIYTVAFVNAQERQRQHRTNPEAVFQKLDTNKDGAITLDEFKKRPSRKEIQEEMVETHFKTLDLNTDGSLSLNEFKKGKDMAKKERLKKHFSSLDKDDNGVIDFDEFEAFNETKRHKRKHKRSKD</sequence>
<dbReference type="Pfam" id="PF13499">
    <property type="entry name" value="EF-hand_7"/>
    <property type="match status" value="1"/>
</dbReference>
<keyword evidence="3" id="KW-0106">Calcium</keyword>
<dbReference type="Pfam" id="PF13202">
    <property type="entry name" value="EF-hand_5"/>
    <property type="match status" value="1"/>
</dbReference>
<proteinExistence type="predicted"/>
<evidence type="ECO:0000256" key="4">
    <source>
        <dbReference type="SAM" id="SignalP"/>
    </source>
</evidence>
<dbReference type="PROSITE" id="PS00018">
    <property type="entry name" value="EF_HAND_1"/>
    <property type="match status" value="2"/>
</dbReference>
<evidence type="ECO:0000256" key="3">
    <source>
        <dbReference type="ARBA" id="ARBA00022837"/>
    </source>
</evidence>
<dbReference type="InterPro" id="IPR051581">
    <property type="entry name" value="Ca-bind"/>
</dbReference>
<dbReference type="SMART" id="SM00054">
    <property type="entry name" value="EFh"/>
    <property type="match status" value="3"/>
</dbReference>
<dbReference type="SUPFAM" id="SSF47473">
    <property type="entry name" value="EF-hand"/>
    <property type="match status" value="1"/>
</dbReference>
<name>A0ABU5EPA6_9FLAO</name>
<evidence type="ECO:0000313" key="7">
    <source>
        <dbReference type="Proteomes" id="UP001285855"/>
    </source>
</evidence>